<dbReference type="EMBL" id="JAFDVH010000025">
    <property type="protein sequence ID" value="KAG7454709.1"/>
    <property type="molecule type" value="Genomic_DNA"/>
</dbReference>
<dbReference type="GO" id="GO:0010468">
    <property type="term" value="P:regulation of gene expression"/>
    <property type="evidence" value="ECO:0007669"/>
    <property type="project" value="UniProtKB-ARBA"/>
</dbReference>
<keyword evidence="4" id="KW-1185">Reference proteome</keyword>
<sequence>MSQETVLPPQRPSGPEEEHSHEGGLLRSETHAGCGSPSGPPDPKAKTGSCAPRDASADGARGSSASSDLIRKQPHPLARPAASVSDPSEGGACPLQTGPHAELSYGKGVPPGVPHAGAEPVAGGLPRKLQSSLSGHSSSSSSTISSQSHKPGSSPEDCCVHCILACLFCEFLALCNMALSQASCGGGGGGPDACCCCCWAGGAGGPLPEDGTAGTGRDSPPPGGDGPPLDGQSCLCPHPPPRLELSPTVSSLLVSANHRASLWPGSNEPATGRARSAPPIRGGWGVEVGVMRLPCHCPPERPRTFHYAADVQKSL</sequence>
<evidence type="ECO:0000256" key="1">
    <source>
        <dbReference type="ARBA" id="ARBA00025778"/>
    </source>
</evidence>
<accession>A0A9D3SVX2</accession>
<comment type="caution">
    <text evidence="3">The sequence shown here is derived from an EMBL/GenBank/DDBJ whole genome shotgun (WGS) entry which is preliminary data.</text>
</comment>
<protein>
    <submittedName>
        <fullName evidence="3">Uncharacterized protein</fullName>
    </submittedName>
</protein>
<comment type="similarity">
    <text evidence="1">Belongs to the MDFI family.</text>
</comment>
<feature type="compositionally biased region" description="Basic and acidic residues" evidence="2">
    <location>
        <begin position="14"/>
        <end position="30"/>
    </location>
</feature>
<evidence type="ECO:0000313" key="3">
    <source>
        <dbReference type="EMBL" id="KAG7454709.1"/>
    </source>
</evidence>
<feature type="region of interest" description="Disordered" evidence="2">
    <location>
        <begin position="209"/>
        <end position="231"/>
    </location>
</feature>
<name>A0A9D3SVX2_MEGAT</name>
<feature type="compositionally biased region" description="Low complexity" evidence="2">
    <location>
        <begin position="131"/>
        <end position="148"/>
    </location>
</feature>
<dbReference type="AlphaFoldDB" id="A0A9D3SVX2"/>
<dbReference type="InterPro" id="IPR026134">
    <property type="entry name" value="MDFI/MDFIC"/>
</dbReference>
<feature type="compositionally biased region" description="Low complexity" evidence="2">
    <location>
        <begin position="53"/>
        <end position="68"/>
    </location>
</feature>
<dbReference type="Proteomes" id="UP001046870">
    <property type="component" value="Chromosome 25"/>
</dbReference>
<dbReference type="Pfam" id="PF15316">
    <property type="entry name" value="MDFI"/>
    <property type="match status" value="1"/>
</dbReference>
<evidence type="ECO:0000256" key="2">
    <source>
        <dbReference type="SAM" id="MobiDB-lite"/>
    </source>
</evidence>
<dbReference type="PANTHER" id="PTHR15304">
    <property type="entry name" value="MYOD FAMILY INHIBITOR"/>
    <property type="match status" value="1"/>
</dbReference>
<gene>
    <name evidence="3" type="ORF">MATL_G00262650</name>
</gene>
<reference evidence="3" key="1">
    <citation type="submission" date="2021-01" db="EMBL/GenBank/DDBJ databases">
        <authorList>
            <person name="Zahm M."/>
            <person name="Roques C."/>
            <person name="Cabau C."/>
            <person name="Klopp C."/>
            <person name="Donnadieu C."/>
            <person name="Jouanno E."/>
            <person name="Lampietro C."/>
            <person name="Louis A."/>
            <person name="Herpin A."/>
            <person name="Echchiki A."/>
            <person name="Berthelot C."/>
            <person name="Parey E."/>
            <person name="Roest-Crollius H."/>
            <person name="Braasch I."/>
            <person name="Postlethwait J."/>
            <person name="Bobe J."/>
            <person name="Montfort J."/>
            <person name="Bouchez O."/>
            <person name="Begum T."/>
            <person name="Mejri S."/>
            <person name="Adams A."/>
            <person name="Chen W.-J."/>
            <person name="Guiguen Y."/>
        </authorList>
    </citation>
    <scope>NUCLEOTIDE SEQUENCE</scope>
    <source>
        <strain evidence="3">YG-15Mar2019-1</strain>
        <tissue evidence="3">Brain</tissue>
    </source>
</reference>
<proteinExistence type="inferred from homology"/>
<evidence type="ECO:0000313" key="4">
    <source>
        <dbReference type="Proteomes" id="UP001046870"/>
    </source>
</evidence>
<organism evidence="3 4">
    <name type="scientific">Megalops atlanticus</name>
    <name type="common">Tarpon</name>
    <name type="synonym">Clupea gigantea</name>
    <dbReference type="NCBI Taxonomy" id="7932"/>
    <lineage>
        <taxon>Eukaryota</taxon>
        <taxon>Metazoa</taxon>
        <taxon>Chordata</taxon>
        <taxon>Craniata</taxon>
        <taxon>Vertebrata</taxon>
        <taxon>Euteleostomi</taxon>
        <taxon>Actinopterygii</taxon>
        <taxon>Neopterygii</taxon>
        <taxon>Teleostei</taxon>
        <taxon>Elopiformes</taxon>
        <taxon>Megalopidae</taxon>
        <taxon>Megalops</taxon>
    </lineage>
</organism>
<dbReference type="PANTHER" id="PTHR15304:SF0">
    <property type="entry name" value="MYOD FAMILY INHIBITOR DOMAIN-CONTAINING PROTEIN"/>
    <property type="match status" value="1"/>
</dbReference>
<feature type="region of interest" description="Disordered" evidence="2">
    <location>
        <begin position="1"/>
        <end position="149"/>
    </location>
</feature>